<organism evidence="1 2">
    <name type="scientific">Quercus lobata</name>
    <name type="common">Valley oak</name>
    <dbReference type="NCBI Taxonomy" id="97700"/>
    <lineage>
        <taxon>Eukaryota</taxon>
        <taxon>Viridiplantae</taxon>
        <taxon>Streptophyta</taxon>
        <taxon>Embryophyta</taxon>
        <taxon>Tracheophyta</taxon>
        <taxon>Spermatophyta</taxon>
        <taxon>Magnoliopsida</taxon>
        <taxon>eudicotyledons</taxon>
        <taxon>Gunneridae</taxon>
        <taxon>Pentapetalae</taxon>
        <taxon>rosids</taxon>
        <taxon>fabids</taxon>
        <taxon>Fagales</taxon>
        <taxon>Fagaceae</taxon>
        <taxon>Quercus</taxon>
    </lineage>
</organism>
<evidence type="ECO:0000313" key="1">
    <source>
        <dbReference type="EnsemblPlants" id="QL11p010505:mrna"/>
    </source>
</evidence>
<dbReference type="GO" id="GO:0030246">
    <property type="term" value="F:carbohydrate binding"/>
    <property type="evidence" value="ECO:0007669"/>
    <property type="project" value="InterPro"/>
</dbReference>
<dbReference type="Pfam" id="PF14299">
    <property type="entry name" value="PP2"/>
    <property type="match status" value="1"/>
</dbReference>
<dbReference type="InterPro" id="IPR052147">
    <property type="entry name" value="PP2-like/Lectin"/>
</dbReference>
<dbReference type="Gramene" id="QL11p010505:mrna">
    <property type="protein sequence ID" value="QL11p010505:mrna"/>
    <property type="gene ID" value="QL11p010505"/>
</dbReference>
<accession>A0A7N2MWD7</accession>
<dbReference type="Proteomes" id="UP000594261">
    <property type="component" value="Chromosome 11"/>
</dbReference>
<keyword evidence="2" id="KW-1185">Reference proteome</keyword>
<dbReference type="InterPro" id="IPR025886">
    <property type="entry name" value="PP2-like"/>
</dbReference>
<proteinExistence type="predicted"/>
<evidence type="ECO:0000313" key="2">
    <source>
        <dbReference type="Proteomes" id="UP000594261"/>
    </source>
</evidence>
<protein>
    <submittedName>
        <fullName evidence="1">Uncharacterized protein</fullName>
    </submittedName>
</protein>
<dbReference type="EMBL" id="LRBV02000011">
    <property type="status" value="NOT_ANNOTATED_CDS"/>
    <property type="molecule type" value="Genomic_DNA"/>
</dbReference>
<dbReference type="AlphaFoldDB" id="A0A7N2MWD7"/>
<name>A0A7N2MWD7_QUELO</name>
<dbReference type="PANTHER" id="PTHR48478">
    <property type="entry name" value="LECTIN-LIKE"/>
    <property type="match status" value="1"/>
</dbReference>
<dbReference type="PANTHER" id="PTHR48478:SF1">
    <property type="entry name" value="LECTIN-LIKE"/>
    <property type="match status" value="1"/>
</dbReference>
<dbReference type="InParanoid" id="A0A7N2MWD7"/>
<reference evidence="1" key="2">
    <citation type="submission" date="2021-01" db="UniProtKB">
        <authorList>
            <consortium name="EnsemblPlants"/>
        </authorList>
    </citation>
    <scope>IDENTIFICATION</scope>
</reference>
<reference evidence="1 2" key="1">
    <citation type="journal article" date="2016" name="G3 (Bethesda)">
        <title>First Draft Assembly and Annotation of the Genome of a California Endemic Oak Quercus lobata Nee (Fagaceae).</title>
        <authorList>
            <person name="Sork V.L."/>
            <person name="Fitz-Gibbon S.T."/>
            <person name="Puiu D."/>
            <person name="Crepeau M."/>
            <person name="Gugger P.F."/>
            <person name="Sherman R."/>
            <person name="Stevens K."/>
            <person name="Langley C.H."/>
            <person name="Pellegrini M."/>
            <person name="Salzberg S.L."/>
        </authorList>
    </citation>
    <scope>NUCLEOTIDE SEQUENCE [LARGE SCALE GENOMIC DNA]</scope>
    <source>
        <strain evidence="1 2">cv. SW786</strain>
    </source>
</reference>
<sequence>MILVATTSRAIEESRTTVTKKSRRAKLLVPSRISPGHNISLDIKYFVDEKFNKNCFIVFARKLLISWAENPDYWKWTKEKDVRFVTNRAVWRLGLATGMSREFELQTNYLAKLEVLSCSAPASVTLQLPYMLHTCASFGDSPVARLCLSAHS</sequence>
<dbReference type="EnsemblPlants" id="QL11p010505:mrna">
    <property type="protein sequence ID" value="QL11p010505:mrna"/>
    <property type="gene ID" value="QL11p010505"/>
</dbReference>